<comment type="caution">
    <text evidence="2">The sequence shown here is derived from an EMBL/GenBank/DDBJ whole genome shotgun (WGS) entry which is preliminary data.</text>
</comment>
<evidence type="ECO:0000256" key="1">
    <source>
        <dbReference type="SAM" id="Phobius"/>
    </source>
</evidence>
<protein>
    <submittedName>
        <fullName evidence="2">Uncharacterized protein</fullName>
    </submittedName>
</protein>
<dbReference type="AlphaFoldDB" id="A0A6G1X8B3"/>
<gene>
    <name evidence="2" type="ORF">GH754_12775</name>
</gene>
<name>A0A6G1X8B3_9BACI</name>
<proteinExistence type="predicted"/>
<dbReference type="Proteomes" id="UP000480185">
    <property type="component" value="Unassembled WGS sequence"/>
</dbReference>
<keyword evidence="3" id="KW-1185">Reference proteome</keyword>
<feature type="transmembrane region" description="Helical" evidence="1">
    <location>
        <begin position="20"/>
        <end position="39"/>
    </location>
</feature>
<feature type="transmembrane region" description="Helical" evidence="1">
    <location>
        <begin position="59"/>
        <end position="78"/>
    </location>
</feature>
<keyword evidence="1" id="KW-1133">Transmembrane helix</keyword>
<sequence>MFVIIGSCLLIGTTRREKKWIGGTGGLLAVIFIVGSQIVKLQSGFFDSRTRESLELVGQWVLPCFFVLGLYILGMINYRMFKAAFQKTSWQRWGMIGLDILVSFLYIWAGGFVIFVIAFMYFPFAP</sequence>
<keyword evidence="1" id="KW-0472">Membrane</keyword>
<evidence type="ECO:0000313" key="3">
    <source>
        <dbReference type="Proteomes" id="UP000480185"/>
    </source>
</evidence>
<feature type="transmembrane region" description="Helical" evidence="1">
    <location>
        <begin position="98"/>
        <end position="122"/>
    </location>
</feature>
<accession>A0A6G1X8B3</accession>
<dbReference type="EMBL" id="WJNH01000007">
    <property type="protein sequence ID" value="MRG87182.1"/>
    <property type="molecule type" value="Genomic_DNA"/>
</dbReference>
<organism evidence="2 3">
    <name type="scientific">Salinibacillus xinjiangensis</name>
    <dbReference type="NCBI Taxonomy" id="1229268"/>
    <lineage>
        <taxon>Bacteria</taxon>
        <taxon>Bacillati</taxon>
        <taxon>Bacillota</taxon>
        <taxon>Bacilli</taxon>
        <taxon>Bacillales</taxon>
        <taxon>Bacillaceae</taxon>
        <taxon>Salinibacillus</taxon>
    </lineage>
</organism>
<reference evidence="2 3" key="1">
    <citation type="submission" date="2019-11" db="EMBL/GenBank/DDBJ databases">
        <authorList>
            <person name="Li J."/>
        </authorList>
    </citation>
    <scope>NUCLEOTIDE SEQUENCE [LARGE SCALE GENOMIC DNA]</scope>
    <source>
        <strain evidence="2 3">J4</strain>
    </source>
</reference>
<evidence type="ECO:0000313" key="2">
    <source>
        <dbReference type="EMBL" id="MRG87182.1"/>
    </source>
</evidence>
<keyword evidence="1" id="KW-0812">Transmembrane</keyword>